<dbReference type="InterPro" id="IPR011006">
    <property type="entry name" value="CheY-like_superfamily"/>
</dbReference>
<evidence type="ECO:0000256" key="2">
    <source>
        <dbReference type="PROSITE-ProRule" id="PRU00339"/>
    </source>
</evidence>
<keyword evidence="5" id="KW-1185">Reference proteome</keyword>
<dbReference type="RefSeq" id="WP_087505163.1">
    <property type="nucleotide sequence ID" value="NZ_BMDX01000005.1"/>
</dbReference>
<dbReference type="SMART" id="SM00028">
    <property type="entry name" value="TPR"/>
    <property type="match status" value="4"/>
</dbReference>
<name>A0A8J2XP54_9GAMM</name>
<dbReference type="PANTHER" id="PTHR43228:SF1">
    <property type="entry name" value="TWO-COMPONENT RESPONSE REGULATOR ARR22"/>
    <property type="match status" value="1"/>
</dbReference>
<protein>
    <submittedName>
        <fullName evidence="4">Response regulator</fullName>
    </submittedName>
</protein>
<dbReference type="InterPro" id="IPR011990">
    <property type="entry name" value="TPR-like_helical_dom_sf"/>
</dbReference>
<gene>
    <name evidence="4" type="ORF">GCM10011369_14900</name>
</gene>
<dbReference type="PROSITE" id="PS50005">
    <property type="entry name" value="TPR"/>
    <property type="match status" value="1"/>
</dbReference>
<keyword evidence="1" id="KW-0597">Phosphoprotein</keyword>
<dbReference type="OrthoDB" id="7298659at2"/>
<dbReference type="SUPFAM" id="SSF52172">
    <property type="entry name" value="CheY-like"/>
    <property type="match status" value="1"/>
</dbReference>
<dbReference type="Proteomes" id="UP000619743">
    <property type="component" value="Unassembled WGS sequence"/>
</dbReference>
<dbReference type="GO" id="GO:0000160">
    <property type="term" value="P:phosphorelay signal transduction system"/>
    <property type="evidence" value="ECO:0007669"/>
    <property type="project" value="InterPro"/>
</dbReference>
<evidence type="ECO:0000256" key="1">
    <source>
        <dbReference type="PROSITE-ProRule" id="PRU00169"/>
    </source>
</evidence>
<dbReference type="CDD" id="cd17589">
    <property type="entry name" value="REC_TPR"/>
    <property type="match status" value="1"/>
</dbReference>
<comment type="caution">
    <text evidence="4">The sequence shown here is derived from an EMBL/GenBank/DDBJ whole genome shotgun (WGS) entry which is preliminary data.</text>
</comment>
<evidence type="ECO:0000259" key="3">
    <source>
        <dbReference type="PROSITE" id="PS50110"/>
    </source>
</evidence>
<dbReference type="AlphaFoldDB" id="A0A8J2XP54"/>
<accession>A0A8J2XP54</accession>
<dbReference type="SUPFAM" id="SSF48452">
    <property type="entry name" value="TPR-like"/>
    <property type="match status" value="1"/>
</dbReference>
<dbReference type="Gene3D" id="3.40.50.2300">
    <property type="match status" value="1"/>
</dbReference>
<dbReference type="PANTHER" id="PTHR43228">
    <property type="entry name" value="TWO-COMPONENT RESPONSE REGULATOR"/>
    <property type="match status" value="1"/>
</dbReference>
<dbReference type="InterPro" id="IPR052048">
    <property type="entry name" value="ST_Response_Regulator"/>
</dbReference>
<feature type="repeat" description="TPR" evidence="2">
    <location>
        <begin position="232"/>
        <end position="265"/>
    </location>
</feature>
<dbReference type="InterPro" id="IPR019734">
    <property type="entry name" value="TPR_rpt"/>
</dbReference>
<feature type="domain" description="Response regulatory" evidence="3">
    <location>
        <begin position="9"/>
        <end position="128"/>
    </location>
</feature>
<sequence length="523" mass="59729">MYDLFSQKKVLIVDDFAEFRLSLRSMVDGFGCAAVDLAKNGEEAVAQYQQNRHHIVLCDYNLGKQQNGQQVLEEISLRGWLRADTVFVLITAETSLSMVMGALEFRPDDYLSKPINKANLRTRLTRLLQQKAELSDIYEALGQHDYPLARQRCTAHIKAKSRYAGACYRLLAEILLRQEKPAEAKAIYQQMIDVRASRWALQGLAESHFMLAEIDACIDVAKQVLAENNRAIDAMELLAKCYMAQGQYPEAYDFIKQAIAISPRSIKRQRIAAQIAKLNKDPQAELRALRHIHELGVHSVQAEPDDNVHYLNQLITHAEVESGVNRRRLIAEAQEQLTRFSRQKIDERHHSQGLILQAQMARVQGSSKQAEQLLTQVYEQAPGMMQQQDELTLAMLQKGLQQTNMVEHRQHVEQQLKQSREQHQQREQIAAKSVENVRGIKQYEAGDYVAAIDSFREAVANNPASTAITLNLVQALLKHLPPGTDRMKVRDECTTLLDQQRFLQPNNPRYKRYQTLKSKVQQL</sequence>
<dbReference type="SMART" id="SM00448">
    <property type="entry name" value="REC"/>
    <property type="match status" value="1"/>
</dbReference>
<organism evidence="4 5">
    <name type="scientific">Neiella marina</name>
    <dbReference type="NCBI Taxonomy" id="508461"/>
    <lineage>
        <taxon>Bacteria</taxon>
        <taxon>Pseudomonadati</taxon>
        <taxon>Pseudomonadota</taxon>
        <taxon>Gammaproteobacteria</taxon>
        <taxon>Alteromonadales</taxon>
        <taxon>Echinimonadaceae</taxon>
        <taxon>Neiella</taxon>
    </lineage>
</organism>
<dbReference type="EMBL" id="BMDX01000005">
    <property type="protein sequence ID" value="GGA74064.1"/>
    <property type="molecule type" value="Genomic_DNA"/>
</dbReference>
<reference evidence="5" key="1">
    <citation type="journal article" date="2019" name="Int. J. Syst. Evol. Microbiol.">
        <title>The Global Catalogue of Microorganisms (GCM) 10K type strain sequencing project: providing services to taxonomists for standard genome sequencing and annotation.</title>
        <authorList>
            <consortium name="The Broad Institute Genomics Platform"/>
            <consortium name="The Broad Institute Genome Sequencing Center for Infectious Disease"/>
            <person name="Wu L."/>
            <person name="Ma J."/>
        </authorList>
    </citation>
    <scope>NUCLEOTIDE SEQUENCE [LARGE SCALE GENOMIC DNA]</scope>
    <source>
        <strain evidence="5">CGMCC 1.10130</strain>
    </source>
</reference>
<dbReference type="Pfam" id="PF14559">
    <property type="entry name" value="TPR_19"/>
    <property type="match status" value="1"/>
</dbReference>
<evidence type="ECO:0000313" key="5">
    <source>
        <dbReference type="Proteomes" id="UP000619743"/>
    </source>
</evidence>
<feature type="modified residue" description="4-aspartylphosphate" evidence="1">
    <location>
        <position position="59"/>
    </location>
</feature>
<proteinExistence type="predicted"/>
<dbReference type="InterPro" id="IPR001789">
    <property type="entry name" value="Sig_transdc_resp-reg_receiver"/>
</dbReference>
<evidence type="ECO:0000313" key="4">
    <source>
        <dbReference type="EMBL" id="GGA74064.1"/>
    </source>
</evidence>
<keyword evidence="2" id="KW-0802">TPR repeat</keyword>
<dbReference type="PROSITE" id="PS50110">
    <property type="entry name" value="RESPONSE_REGULATORY"/>
    <property type="match status" value="1"/>
</dbReference>
<dbReference type="Pfam" id="PF00072">
    <property type="entry name" value="Response_reg"/>
    <property type="match status" value="1"/>
</dbReference>
<dbReference type="Gene3D" id="1.25.40.10">
    <property type="entry name" value="Tetratricopeptide repeat domain"/>
    <property type="match status" value="2"/>
</dbReference>